<dbReference type="Proteomes" id="UP001219518">
    <property type="component" value="Unassembled WGS sequence"/>
</dbReference>
<name>A0AAE1HCH3_9NEOP</name>
<protein>
    <submittedName>
        <fullName evidence="1">Thioredoxin reductase</fullName>
    </submittedName>
</protein>
<evidence type="ECO:0000313" key="2">
    <source>
        <dbReference type="Proteomes" id="UP001219518"/>
    </source>
</evidence>
<gene>
    <name evidence="1" type="ORF">KUF71_001023</name>
</gene>
<evidence type="ECO:0000313" key="1">
    <source>
        <dbReference type="EMBL" id="KAK3918899.1"/>
    </source>
</evidence>
<keyword evidence="2" id="KW-1185">Reference proteome</keyword>
<sequence length="71" mass="7885">MLESWMLLGTWKTVSSEKSSKIQETADTGVACGMCATFYTSSSGKNEAAESALYVFEVLLAHRFNNLREEK</sequence>
<proteinExistence type="predicted"/>
<dbReference type="EMBL" id="JAHWGI010000968">
    <property type="protein sequence ID" value="KAK3918899.1"/>
    <property type="molecule type" value="Genomic_DNA"/>
</dbReference>
<reference evidence="1" key="1">
    <citation type="submission" date="2021-07" db="EMBL/GenBank/DDBJ databases">
        <authorList>
            <person name="Catto M.A."/>
            <person name="Jacobson A."/>
            <person name="Kennedy G."/>
            <person name="Labadie P."/>
            <person name="Hunt B.G."/>
            <person name="Srinivasan R."/>
        </authorList>
    </citation>
    <scope>NUCLEOTIDE SEQUENCE</scope>
    <source>
        <strain evidence="1">PL_HMW_Pooled</strain>
        <tissue evidence="1">Head</tissue>
    </source>
</reference>
<organism evidence="1 2">
    <name type="scientific">Frankliniella fusca</name>
    <dbReference type="NCBI Taxonomy" id="407009"/>
    <lineage>
        <taxon>Eukaryota</taxon>
        <taxon>Metazoa</taxon>
        <taxon>Ecdysozoa</taxon>
        <taxon>Arthropoda</taxon>
        <taxon>Hexapoda</taxon>
        <taxon>Insecta</taxon>
        <taxon>Pterygota</taxon>
        <taxon>Neoptera</taxon>
        <taxon>Paraneoptera</taxon>
        <taxon>Thysanoptera</taxon>
        <taxon>Terebrantia</taxon>
        <taxon>Thripoidea</taxon>
        <taxon>Thripidae</taxon>
        <taxon>Frankliniella</taxon>
    </lineage>
</organism>
<comment type="caution">
    <text evidence="1">The sequence shown here is derived from an EMBL/GenBank/DDBJ whole genome shotgun (WGS) entry which is preliminary data.</text>
</comment>
<dbReference type="AlphaFoldDB" id="A0AAE1HCH3"/>
<accession>A0AAE1HCH3</accession>
<reference evidence="1" key="2">
    <citation type="journal article" date="2023" name="BMC Genomics">
        <title>Pest status, molecular evolution, and epigenetic factors derived from the genome assembly of Frankliniella fusca, a thysanopteran phytovirus vector.</title>
        <authorList>
            <person name="Catto M.A."/>
            <person name="Labadie P.E."/>
            <person name="Jacobson A.L."/>
            <person name="Kennedy G.G."/>
            <person name="Srinivasan R."/>
            <person name="Hunt B.G."/>
        </authorList>
    </citation>
    <scope>NUCLEOTIDE SEQUENCE</scope>
    <source>
        <strain evidence="1">PL_HMW_Pooled</strain>
    </source>
</reference>